<dbReference type="PANTHER" id="PTHR46706">
    <property type="entry name" value="PROTEIN QUA-1-RELATED"/>
    <property type="match status" value="1"/>
</dbReference>
<evidence type="ECO:0000256" key="1">
    <source>
        <dbReference type="ARBA" id="ARBA00004239"/>
    </source>
</evidence>
<proteinExistence type="predicted"/>
<gene>
    <name evidence="5" type="ORF">SEMRO_316_G115610.1</name>
</gene>
<dbReference type="Proteomes" id="UP001153069">
    <property type="component" value="Unassembled WGS sequence"/>
</dbReference>
<evidence type="ECO:0000256" key="3">
    <source>
        <dbReference type="SAM" id="Phobius"/>
    </source>
</evidence>
<sequence>MKNLQVGDKVLTGNKNTPYQPVYSFGHRHEHLEGTFFQIHTADKAPLEMTGSHLMFIVDDENKLQTVRADAVKVGDHVVKSRDDGVMLPSTVTEITTIRKKGMYMPLTPDGTIVVDGIVASTYVSIQDQAPAVVENSKLFPFLTEQRILHWFLSPYRMLCLGVSSNACQFLESRDEEGIHFWLVAGRKLAEFANGQGFLVQVLLIGIPVFLVFALVNLLEVLLGGPALAPFVCFATTVFGGWIVNNLQRRRMRRENNETKKLE</sequence>
<dbReference type="PANTHER" id="PTHR46706:SF12">
    <property type="entry name" value="PROTEIN QUA-1-RELATED"/>
    <property type="match status" value="1"/>
</dbReference>
<dbReference type="GO" id="GO:0005576">
    <property type="term" value="C:extracellular region"/>
    <property type="evidence" value="ECO:0007669"/>
    <property type="project" value="UniProtKB-SubCell"/>
</dbReference>
<name>A0A9N8DSS7_9STRA</name>
<keyword evidence="3" id="KW-0472">Membrane</keyword>
<evidence type="ECO:0000259" key="4">
    <source>
        <dbReference type="Pfam" id="PF01079"/>
    </source>
</evidence>
<keyword evidence="3" id="KW-0812">Transmembrane</keyword>
<organism evidence="5 6">
    <name type="scientific">Seminavis robusta</name>
    <dbReference type="NCBI Taxonomy" id="568900"/>
    <lineage>
        <taxon>Eukaryota</taxon>
        <taxon>Sar</taxon>
        <taxon>Stramenopiles</taxon>
        <taxon>Ochrophyta</taxon>
        <taxon>Bacillariophyta</taxon>
        <taxon>Bacillariophyceae</taxon>
        <taxon>Bacillariophycidae</taxon>
        <taxon>Naviculales</taxon>
        <taxon>Naviculaceae</taxon>
        <taxon>Seminavis</taxon>
    </lineage>
</organism>
<feature type="transmembrane region" description="Helical" evidence="3">
    <location>
        <begin position="222"/>
        <end position="244"/>
    </location>
</feature>
<keyword evidence="2" id="KW-0217">Developmental protein</keyword>
<keyword evidence="3" id="KW-1133">Transmembrane helix</keyword>
<reference evidence="5" key="1">
    <citation type="submission" date="2020-06" db="EMBL/GenBank/DDBJ databases">
        <authorList>
            <consortium name="Plant Systems Biology data submission"/>
        </authorList>
    </citation>
    <scope>NUCLEOTIDE SEQUENCE</scope>
    <source>
        <strain evidence="5">D6</strain>
    </source>
</reference>
<dbReference type="GO" id="GO:0007267">
    <property type="term" value="P:cell-cell signaling"/>
    <property type="evidence" value="ECO:0007669"/>
    <property type="project" value="InterPro"/>
</dbReference>
<comment type="subcellular location">
    <subcellularLocation>
        <location evidence="1">Secreted</location>
        <location evidence="1">Extracellular space</location>
    </subcellularLocation>
</comment>
<dbReference type="GO" id="GO:0016540">
    <property type="term" value="P:protein autoprocessing"/>
    <property type="evidence" value="ECO:0007669"/>
    <property type="project" value="InterPro"/>
</dbReference>
<keyword evidence="6" id="KW-1185">Reference proteome</keyword>
<dbReference type="InterPro" id="IPR052140">
    <property type="entry name" value="Dev_Signal_Hedgehog-like"/>
</dbReference>
<dbReference type="InterPro" id="IPR001767">
    <property type="entry name" value="Hedgehog_Hint"/>
</dbReference>
<dbReference type="PRINTS" id="PR00632">
    <property type="entry name" value="SONICHHOG"/>
</dbReference>
<dbReference type="InterPro" id="IPR001657">
    <property type="entry name" value="Hedgehog"/>
</dbReference>
<dbReference type="AlphaFoldDB" id="A0A9N8DSS7"/>
<dbReference type="Pfam" id="PF01079">
    <property type="entry name" value="Hint"/>
    <property type="match status" value="1"/>
</dbReference>
<dbReference type="SUPFAM" id="SSF51294">
    <property type="entry name" value="Hedgehog/intein (Hint) domain"/>
    <property type="match status" value="1"/>
</dbReference>
<comment type="caution">
    <text evidence="5">The sequence shown here is derived from an EMBL/GenBank/DDBJ whole genome shotgun (WGS) entry which is preliminary data.</text>
</comment>
<evidence type="ECO:0000313" key="5">
    <source>
        <dbReference type="EMBL" id="CAB9507690.1"/>
    </source>
</evidence>
<dbReference type="OrthoDB" id="5212at2759"/>
<dbReference type="Gene3D" id="2.170.16.10">
    <property type="entry name" value="Hedgehog/Intein (Hint) domain"/>
    <property type="match status" value="1"/>
</dbReference>
<evidence type="ECO:0000256" key="2">
    <source>
        <dbReference type="ARBA" id="ARBA00022473"/>
    </source>
</evidence>
<evidence type="ECO:0000313" key="6">
    <source>
        <dbReference type="Proteomes" id="UP001153069"/>
    </source>
</evidence>
<feature type="domain" description="Hedgehog protein Hint" evidence="4">
    <location>
        <begin position="1"/>
        <end position="189"/>
    </location>
</feature>
<protein>
    <submittedName>
        <fullName evidence="5">Protein hedgehog</fullName>
    </submittedName>
</protein>
<accession>A0A9N8DSS7</accession>
<dbReference type="EMBL" id="CAICTM010000315">
    <property type="protein sequence ID" value="CAB9507690.1"/>
    <property type="molecule type" value="Genomic_DNA"/>
</dbReference>
<dbReference type="CDD" id="cd00081">
    <property type="entry name" value="Hint"/>
    <property type="match status" value="1"/>
</dbReference>
<feature type="transmembrane region" description="Helical" evidence="3">
    <location>
        <begin position="197"/>
        <end position="216"/>
    </location>
</feature>
<dbReference type="InterPro" id="IPR036844">
    <property type="entry name" value="Hint_dom_sf"/>
</dbReference>